<protein>
    <submittedName>
        <fullName evidence="3">Metal-dependent hydrolase</fullName>
    </submittedName>
</protein>
<keyword evidence="3" id="KW-0378">Hydrolase</keyword>
<sequence>MATINAMPFHSFPQIPANSLASARRTSRRRRSASPVSHSVVSRETKQIDGLQVTILRKHNRNMYVRVKPPYGLVEITAPVRVSMKEIEQCVRERHDWILQAQQQIAQARSRTLQGYERQNATEGATAINTDDTKLQNTETDDTEPSHVPALKTPEDFRWNETLMAQARQQLEQKLPALVEQWSAAVGRKPTSITLRTMTSRWGSCTPRTGRIRLNLQLGLMEPQFLEYVLVHELVHLWESGHGAGFQRRMSAVLPNWRQLRRELNRRAVLEPARKN</sequence>
<evidence type="ECO:0000256" key="1">
    <source>
        <dbReference type="SAM" id="MobiDB-lite"/>
    </source>
</evidence>
<dbReference type="InterPro" id="IPR002725">
    <property type="entry name" value="YgjP-like_metallopeptidase"/>
</dbReference>
<dbReference type="EMBL" id="QXGM01000003">
    <property type="protein sequence ID" value="RSX54562.1"/>
    <property type="molecule type" value="Genomic_DNA"/>
</dbReference>
<evidence type="ECO:0000313" key="4">
    <source>
        <dbReference type="Proteomes" id="UP000287609"/>
    </source>
</evidence>
<dbReference type="Gene3D" id="3.30.2010.10">
    <property type="entry name" value="Metalloproteases ('zincins'), catalytic domain"/>
    <property type="match status" value="1"/>
</dbReference>
<feature type="region of interest" description="Disordered" evidence="1">
    <location>
        <begin position="119"/>
        <end position="151"/>
    </location>
</feature>
<organism evidence="3 4">
    <name type="scientific">Bifidobacterium dolichotidis</name>
    <dbReference type="NCBI Taxonomy" id="2306976"/>
    <lineage>
        <taxon>Bacteria</taxon>
        <taxon>Bacillati</taxon>
        <taxon>Actinomycetota</taxon>
        <taxon>Actinomycetes</taxon>
        <taxon>Bifidobacteriales</taxon>
        <taxon>Bifidobacteriaceae</taxon>
        <taxon>Bifidobacterium</taxon>
    </lineage>
</organism>
<accession>A0A430FP02</accession>
<comment type="caution">
    <text evidence="3">The sequence shown here is derived from an EMBL/GenBank/DDBJ whole genome shotgun (WGS) entry which is preliminary data.</text>
</comment>
<dbReference type="PANTHER" id="PTHR30399">
    <property type="entry name" value="UNCHARACTERIZED PROTEIN YGJP"/>
    <property type="match status" value="1"/>
</dbReference>
<dbReference type="InterPro" id="IPR053136">
    <property type="entry name" value="UTP_pyrophosphatase-like"/>
</dbReference>
<dbReference type="CDD" id="cd07344">
    <property type="entry name" value="M48_yhfN_like"/>
    <property type="match status" value="1"/>
</dbReference>
<feature type="domain" description="YgjP-like metallopeptidase" evidence="2">
    <location>
        <begin position="62"/>
        <end position="266"/>
    </location>
</feature>
<proteinExistence type="predicted"/>
<feature type="region of interest" description="Disordered" evidence="1">
    <location>
        <begin position="18"/>
        <end position="43"/>
    </location>
</feature>
<keyword evidence="4" id="KW-1185">Reference proteome</keyword>
<dbReference type="Pfam" id="PF01863">
    <property type="entry name" value="YgjP-like"/>
    <property type="match status" value="1"/>
</dbReference>
<dbReference type="PANTHER" id="PTHR30399:SF1">
    <property type="entry name" value="UTP PYROPHOSPHATASE"/>
    <property type="match status" value="1"/>
</dbReference>
<evidence type="ECO:0000313" key="3">
    <source>
        <dbReference type="EMBL" id="RSX54562.1"/>
    </source>
</evidence>
<dbReference type="AlphaFoldDB" id="A0A430FP02"/>
<name>A0A430FP02_9BIFI</name>
<reference evidence="3 4" key="1">
    <citation type="submission" date="2018-09" db="EMBL/GenBank/DDBJ databases">
        <title>Characterization of the phylogenetic diversity of five novel species belonging to the genus Bifidobacterium.</title>
        <authorList>
            <person name="Lugli G.A."/>
            <person name="Duranti S."/>
            <person name="Milani C."/>
        </authorList>
    </citation>
    <scope>NUCLEOTIDE SEQUENCE [LARGE SCALE GENOMIC DNA]</scope>
    <source>
        <strain evidence="3 4">2036B</strain>
    </source>
</reference>
<dbReference type="GO" id="GO:0016787">
    <property type="term" value="F:hydrolase activity"/>
    <property type="evidence" value="ECO:0007669"/>
    <property type="project" value="UniProtKB-KW"/>
</dbReference>
<gene>
    <name evidence="3" type="ORF">D2E26_1362</name>
</gene>
<evidence type="ECO:0000259" key="2">
    <source>
        <dbReference type="Pfam" id="PF01863"/>
    </source>
</evidence>
<dbReference type="Proteomes" id="UP000287609">
    <property type="component" value="Unassembled WGS sequence"/>
</dbReference>
<feature type="compositionally biased region" description="Polar residues" evidence="1">
    <location>
        <begin position="119"/>
        <end position="138"/>
    </location>
</feature>